<gene>
    <name evidence="5" type="ORF">GR328_26245</name>
</gene>
<keyword evidence="6" id="KW-1185">Reference proteome</keyword>
<evidence type="ECO:0000313" key="5">
    <source>
        <dbReference type="EMBL" id="MXQ14878.1"/>
    </source>
</evidence>
<evidence type="ECO:0000256" key="3">
    <source>
        <dbReference type="ARBA" id="ARBA00023163"/>
    </source>
</evidence>
<evidence type="ECO:0000313" key="6">
    <source>
        <dbReference type="Proteomes" id="UP000436483"/>
    </source>
</evidence>
<protein>
    <submittedName>
        <fullName evidence="5">Helix-turn-helix domain-containing protein</fullName>
    </submittedName>
</protein>
<dbReference type="Pfam" id="PF12833">
    <property type="entry name" value="HTH_18"/>
    <property type="match status" value="1"/>
</dbReference>
<dbReference type="EMBL" id="WURB01000056">
    <property type="protein sequence ID" value="MXQ14878.1"/>
    <property type="molecule type" value="Genomic_DNA"/>
</dbReference>
<dbReference type="GO" id="GO:0043565">
    <property type="term" value="F:sequence-specific DNA binding"/>
    <property type="evidence" value="ECO:0007669"/>
    <property type="project" value="InterPro"/>
</dbReference>
<dbReference type="AlphaFoldDB" id="A0A7X3MXJ3"/>
<dbReference type="PROSITE" id="PS01124">
    <property type="entry name" value="HTH_ARAC_FAMILY_2"/>
    <property type="match status" value="1"/>
</dbReference>
<dbReference type="SMART" id="SM00342">
    <property type="entry name" value="HTH_ARAC"/>
    <property type="match status" value="1"/>
</dbReference>
<keyword evidence="3" id="KW-0804">Transcription</keyword>
<keyword evidence="1" id="KW-0805">Transcription regulation</keyword>
<reference evidence="5 6" key="1">
    <citation type="submission" date="2019-12" db="EMBL/GenBank/DDBJ databases">
        <authorList>
            <person name="Yuan C.-G."/>
        </authorList>
    </citation>
    <scope>NUCLEOTIDE SEQUENCE [LARGE SCALE GENOMIC DNA]</scope>
    <source>
        <strain evidence="5 6">KCTC 23863</strain>
    </source>
</reference>
<dbReference type="GO" id="GO:0003700">
    <property type="term" value="F:DNA-binding transcription factor activity"/>
    <property type="evidence" value="ECO:0007669"/>
    <property type="project" value="InterPro"/>
</dbReference>
<comment type="caution">
    <text evidence="5">The sequence shown here is derived from an EMBL/GenBank/DDBJ whole genome shotgun (WGS) entry which is preliminary data.</text>
</comment>
<feature type="domain" description="HTH araC/xylS-type" evidence="4">
    <location>
        <begin position="1"/>
        <end position="74"/>
    </location>
</feature>
<reference evidence="5 6" key="2">
    <citation type="submission" date="2020-01" db="EMBL/GenBank/DDBJ databases">
        <title>Microvirga sp. nov., an arsenate reduction bacterium isolated from Tibet hotspring sediments.</title>
        <authorList>
            <person name="Xian W.-D."/>
            <person name="Li W.-J."/>
        </authorList>
    </citation>
    <scope>NUCLEOTIDE SEQUENCE [LARGE SCALE GENOMIC DNA]</scope>
    <source>
        <strain evidence="5 6">KCTC 23863</strain>
    </source>
</reference>
<accession>A0A7X3MXJ3</accession>
<evidence type="ECO:0000256" key="2">
    <source>
        <dbReference type="ARBA" id="ARBA00023125"/>
    </source>
</evidence>
<dbReference type="InterPro" id="IPR050204">
    <property type="entry name" value="AraC_XylS_family_regulators"/>
</dbReference>
<dbReference type="OrthoDB" id="9806208at2"/>
<sequence length="105" mass="12155">MSSSHFIKSFSTSFGQSPHQYLVNLRLASAEKPLVETDLPLSHIAYVSGFSSQSHITATMRRYKLATPGEIRRRKEISPHYYERRQQLSYALCRKHMTECSKHQP</sequence>
<dbReference type="Gene3D" id="1.10.10.60">
    <property type="entry name" value="Homeodomain-like"/>
    <property type="match status" value="1"/>
</dbReference>
<keyword evidence="2" id="KW-0238">DNA-binding</keyword>
<evidence type="ECO:0000259" key="4">
    <source>
        <dbReference type="PROSITE" id="PS01124"/>
    </source>
</evidence>
<dbReference type="InterPro" id="IPR018060">
    <property type="entry name" value="HTH_AraC"/>
</dbReference>
<organism evidence="5 6">
    <name type="scientific">Microvirga makkahensis</name>
    <dbReference type="NCBI Taxonomy" id="1128670"/>
    <lineage>
        <taxon>Bacteria</taxon>
        <taxon>Pseudomonadati</taxon>
        <taxon>Pseudomonadota</taxon>
        <taxon>Alphaproteobacteria</taxon>
        <taxon>Hyphomicrobiales</taxon>
        <taxon>Methylobacteriaceae</taxon>
        <taxon>Microvirga</taxon>
    </lineage>
</organism>
<dbReference type="InterPro" id="IPR009057">
    <property type="entry name" value="Homeodomain-like_sf"/>
</dbReference>
<proteinExistence type="predicted"/>
<dbReference type="Proteomes" id="UP000436483">
    <property type="component" value="Unassembled WGS sequence"/>
</dbReference>
<name>A0A7X3MXJ3_9HYPH</name>
<dbReference type="PANTHER" id="PTHR46796">
    <property type="entry name" value="HTH-TYPE TRANSCRIPTIONAL ACTIVATOR RHAS-RELATED"/>
    <property type="match status" value="1"/>
</dbReference>
<evidence type="ECO:0000256" key="1">
    <source>
        <dbReference type="ARBA" id="ARBA00023015"/>
    </source>
</evidence>
<dbReference type="SUPFAM" id="SSF46689">
    <property type="entry name" value="Homeodomain-like"/>
    <property type="match status" value="1"/>
</dbReference>